<dbReference type="InterPro" id="IPR013783">
    <property type="entry name" value="Ig-like_fold"/>
</dbReference>
<keyword evidence="4" id="KW-1185">Reference proteome</keyword>
<gene>
    <name evidence="3" type="ORF">J2X09_004542</name>
</gene>
<reference evidence="3 4" key="1">
    <citation type="submission" date="2023-07" db="EMBL/GenBank/DDBJ databases">
        <title>Sorghum-associated microbial communities from plants grown in Nebraska, USA.</title>
        <authorList>
            <person name="Schachtman D."/>
        </authorList>
    </citation>
    <scope>NUCLEOTIDE SEQUENCE [LARGE SCALE GENOMIC DNA]</scope>
    <source>
        <strain evidence="3 4">BE240</strain>
    </source>
</reference>
<organism evidence="3 4">
    <name type="scientific">Hydrogenophaga laconesensis</name>
    <dbReference type="NCBI Taxonomy" id="1805971"/>
    <lineage>
        <taxon>Bacteria</taxon>
        <taxon>Pseudomonadati</taxon>
        <taxon>Pseudomonadota</taxon>
        <taxon>Betaproteobacteria</taxon>
        <taxon>Burkholderiales</taxon>
        <taxon>Comamonadaceae</taxon>
        <taxon>Hydrogenophaga</taxon>
    </lineage>
</organism>
<evidence type="ECO:0000313" key="3">
    <source>
        <dbReference type="EMBL" id="MDR7096785.1"/>
    </source>
</evidence>
<dbReference type="SUPFAM" id="SSF56935">
    <property type="entry name" value="Porins"/>
    <property type="match status" value="2"/>
</dbReference>
<accession>A0ABU1VHJ0</accession>
<feature type="chain" id="PRO_5046745902" evidence="2">
    <location>
        <begin position="32"/>
        <end position="1046"/>
    </location>
</feature>
<sequence>MKARRSMPFMLPMRSALTSAVLLLPLGMALAQTDALAPRFTPLAPGSDPARGPGETALPAPTTSLPLAANWRATSLADNGQLVLEAAQDQVSADGRSVVLLTLRLFDRDGQKVTAPTDVTVATNRGRVRLPDAAIDEPPRQTLRLNVRGGEAVVELIASHEPGDAVLQVQSGNVVVRGNVGMVTERRPMIAVGVVEGTLNLSKLDASQISPAREDDGFELELKRHTNGFDNGKGSLGARTAFFLKGVVKGDTLLTLAYDSEKESRGRLFRDIQPDQYYPIYGDSSLRGFDAQSRQRLYVRVDQGRSFVLYGDFNTGTGGPARELSRINRSVSGLQLHHEGETFEANAWVVRDNVAQVVDEQPARGVSGPYRLSSSEGISGSEKVEILTRDRNQPSIILRAEPMVRFVDYEFEPFAGSIVFRAPVPSVDANLNPMSVRVTYEVEQGGPKYWLGGVDGSWRITPALEIGASHVESQDPANPYRLSGVNATLRLGEQSWALVELARSEREALGDRGKGDGARVEVRHQGERLDARLWAGQTDREFSNISSSYNGGRGEAGAVATWKIDERWSLRVDAMRSEDKTIDAVRETAYAGAQYRLTPAWTVGVGLRHVTDDGGVPNAASASGINIPQGTGFTPFQINAPLFAATPGQTRSYDAISINAQGQLTDRLSVLGELEQDVSNARGQRITIGADYRLTEKFRAYGRAEVAKGLGGVNGLAVEGRETALVAGLSSETIRDGEIFNEYRLRDAISGEDAVNAIGLRQTFRVSEGVRYSASVEHQKAIAGDATSATALTGGIDLAYDPTWRATGRLEWRRDRNHDAWLSTLGTTIKIDRDWSFLARNTLSLQNARHAGAYDQWQDRFQIGVAYRQTDLNRINALGLYELRAENDENPGVDYRRTSHAVSLHADYHPSRPWWLTGRVAGKRVSERFLGGLRDDYTAYLMGGRITWDLSERWDVGLQHHVMWSPNGGSRQDSFGIEAGYLVQANLWLSFGVNARGFRDDELTGAAYTRKGVYLRLRFKFDETLFRGADPATNRALSPLASATRP</sequence>
<protein>
    <submittedName>
        <fullName evidence="3">Uncharacterized protein</fullName>
    </submittedName>
</protein>
<evidence type="ECO:0000313" key="4">
    <source>
        <dbReference type="Proteomes" id="UP001265550"/>
    </source>
</evidence>
<dbReference type="Proteomes" id="UP001265550">
    <property type="component" value="Unassembled WGS sequence"/>
</dbReference>
<dbReference type="RefSeq" id="WP_204734442.1">
    <property type="nucleotide sequence ID" value="NZ_JAVDWE010000016.1"/>
</dbReference>
<dbReference type="Gene3D" id="2.60.40.10">
    <property type="entry name" value="Immunoglobulins"/>
    <property type="match status" value="1"/>
</dbReference>
<comment type="caution">
    <text evidence="3">The sequence shown here is derived from an EMBL/GenBank/DDBJ whole genome shotgun (WGS) entry which is preliminary data.</text>
</comment>
<evidence type="ECO:0000256" key="2">
    <source>
        <dbReference type="SAM" id="SignalP"/>
    </source>
</evidence>
<evidence type="ECO:0000256" key="1">
    <source>
        <dbReference type="SAM" id="MobiDB-lite"/>
    </source>
</evidence>
<feature type="region of interest" description="Disordered" evidence="1">
    <location>
        <begin position="41"/>
        <end position="60"/>
    </location>
</feature>
<proteinExistence type="predicted"/>
<dbReference type="EMBL" id="JAVDWE010000016">
    <property type="protein sequence ID" value="MDR7096785.1"/>
    <property type="molecule type" value="Genomic_DNA"/>
</dbReference>
<keyword evidence="2" id="KW-0732">Signal</keyword>
<name>A0ABU1VHJ0_9BURK</name>
<feature type="signal peptide" evidence="2">
    <location>
        <begin position="1"/>
        <end position="31"/>
    </location>
</feature>